<evidence type="ECO:0000256" key="7">
    <source>
        <dbReference type="ARBA" id="ARBA00022741"/>
    </source>
</evidence>
<dbReference type="NCBIfam" id="TIGR00150">
    <property type="entry name" value="T6A_YjeE"/>
    <property type="match status" value="1"/>
</dbReference>
<dbReference type="PANTHER" id="PTHR33540">
    <property type="entry name" value="TRNA THREONYLCARBAMOYLADENOSINE BIOSYNTHESIS PROTEIN TSAE"/>
    <property type="match status" value="1"/>
</dbReference>
<keyword evidence="4" id="KW-0963">Cytoplasm</keyword>
<comment type="subcellular location">
    <subcellularLocation>
        <location evidence="1">Cytoplasm</location>
    </subcellularLocation>
</comment>
<dbReference type="EMBL" id="LNQE01000670">
    <property type="protein sequence ID" value="KUG25508.1"/>
    <property type="molecule type" value="Genomic_DNA"/>
</dbReference>
<evidence type="ECO:0000256" key="8">
    <source>
        <dbReference type="ARBA" id="ARBA00022840"/>
    </source>
</evidence>
<dbReference type="InterPro" id="IPR027417">
    <property type="entry name" value="P-loop_NTPase"/>
</dbReference>
<proteinExistence type="inferred from homology"/>
<comment type="caution">
    <text evidence="11">The sequence shown here is derived from an EMBL/GenBank/DDBJ whole genome shotgun (WGS) entry which is preliminary data.</text>
</comment>
<evidence type="ECO:0000256" key="1">
    <source>
        <dbReference type="ARBA" id="ARBA00004496"/>
    </source>
</evidence>
<dbReference type="AlphaFoldDB" id="A0A0W8FXD8"/>
<dbReference type="GO" id="GO:0046872">
    <property type="term" value="F:metal ion binding"/>
    <property type="evidence" value="ECO:0007669"/>
    <property type="project" value="UniProtKB-KW"/>
</dbReference>
<evidence type="ECO:0000256" key="4">
    <source>
        <dbReference type="ARBA" id="ARBA00022490"/>
    </source>
</evidence>
<keyword evidence="8" id="KW-0067">ATP-binding</keyword>
<dbReference type="GO" id="GO:0005524">
    <property type="term" value="F:ATP binding"/>
    <property type="evidence" value="ECO:0007669"/>
    <property type="project" value="UniProtKB-KW"/>
</dbReference>
<gene>
    <name evidence="11" type="ORF">ASZ90_004670</name>
</gene>
<sequence length="141" mass="16116">MNLPLLKEVSTEIETKLVAYEFAKLLNPGDIVSLTGSLGSGKTFFVKAVCESFGIYNVSSPSFAIVNVYDGTVNINHFDFYRIKKIEELYDIGFSEYLNNDSITFIEWAEMFPQLVPVEHFKIVIRFIDMNKRQITIEQNG</sequence>
<accession>A0A0W8FXD8</accession>
<evidence type="ECO:0000256" key="5">
    <source>
        <dbReference type="ARBA" id="ARBA00022694"/>
    </source>
</evidence>
<dbReference type="GO" id="GO:0002949">
    <property type="term" value="P:tRNA threonylcarbamoyladenosine modification"/>
    <property type="evidence" value="ECO:0007669"/>
    <property type="project" value="InterPro"/>
</dbReference>
<protein>
    <recommendedName>
        <fullName evidence="3">tRNA threonylcarbamoyladenosine biosynthesis protein TsaE</fullName>
    </recommendedName>
    <alternativeName>
        <fullName evidence="10">t(6)A37 threonylcarbamoyladenosine biosynthesis protein TsaE</fullName>
    </alternativeName>
</protein>
<organism evidence="11">
    <name type="scientific">hydrocarbon metagenome</name>
    <dbReference type="NCBI Taxonomy" id="938273"/>
    <lineage>
        <taxon>unclassified sequences</taxon>
        <taxon>metagenomes</taxon>
        <taxon>ecological metagenomes</taxon>
    </lineage>
</organism>
<evidence type="ECO:0000256" key="2">
    <source>
        <dbReference type="ARBA" id="ARBA00007599"/>
    </source>
</evidence>
<keyword evidence="9" id="KW-0460">Magnesium</keyword>
<evidence type="ECO:0000256" key="9">
    <source>
        <dbReference type="ARBA" id="ARBA00022842"/>
    </source>
</evidence>
<dbReference type="Gene3D" id="3.40.50.300">
    <property type="entry name" value="P-loop containing nucleotide triphosphate hydrolases"/>
    <property type="match status" value="1"/>
</dbReference>
<reference evidence="11" key="1">
    <citation type="journal article" date="2015" name="Proc. Natl. Acad. Sci. U.S.A.">
        <title>Networks of energetic and metabolic interactions define dynamics in microbial communities.</title>
        <authorList>
            <person name="Embree M."/>
            <person name="Liu J.K."/>
            <person name="Al-Bassam M.M."/>
            <person name="Zengler K."/>
        </authorList>
    </citation>
    <scope>NUCLEOTIDE SEQUENCE</scope>
</reference>
<evidence type="ECO:0000256" key="10">
    <source>
        <dbReference type="ARBA" id="ARBA00032441"/>
    </source>
</evidence>
<name>A0A0W8FXD8_9ZZZZ</name>
<dbReference type="PANTHER" id="PTHR33540:SF2">
    <property type="entry name" value="TRNA THREONYLCARBAMOYLADENOSINE BIOSYNTHESIS PROTEIN TSAE"/>
    <property type="match status" value="1"/>
</dbReference>
<evidence type="ECO:0000313" key="11">
    <source>
        <dbReference type="EMBL" id="KUG25508.1"/>
    </source>
</evidence>
<keyword evidence="5" id="KW-0819">tRNA processing</keyword>
<evidence type="ECO:0000256" key="6">
    <source>
        <dbReference type="ARBA" id="ARBA00022723"/>
    </source>
</evidence>
<keyword evidence="7" id="KW-0547">Nucleotide-binding</keyword>
<dbReference type="SUPFAM" id="SSF52540">
    <property type="entry name" value="P-loop containing nucleoside triphosphate hydrolases"/>
    <property type="match status" value="1"/>
</dbReference>
<dbReference type="GO" id="GO:0005737">
    <property type="term" value="C:cytoplasm"/>
    <property type="evidence" value="ECO:0007669"/>
    <property type="project" value="UniProtKB-SubCell"/>
</dbReference>
<comment type="similarity">
    <text evidence="2">Belongs to the TsaE family.</text>
</comment>
<evidence type="ECO:0000256" key="3">
    <source>
        <dbReference type="ARBA" id="ARBA00019010"/>
    </source>
</evidence>
<keyword evidence="6" id="KW-0479">Metal-binding</keyword>
<dbReference type="Pfam" id="PF02367">
    <property type="entry name" value="TsaE"/>
    <property type="match status" value="1"/>
</dbReference>
<dbReference type="InterPro" id="IPR003442">
    <property type="entry name" value="T6A_TsaE"/>
</dbReference>